<comment type="caution">
    <text evidence="4">The sequence shown here is derived from an EMBL/GenBank/DDBJ whole genome shotgun (WGS) entry which is preliminary data.</text>
</comment>
<proteinExistence type="inferred from homology"/>
<dbReference type="Gene3D" id="3.40.50.2020">
    <property type="match status" value="1"/>
</dbReference>
<dbReference type="Pfam" id="PF18912">
    <property type="entry name" value="DZR_2"/>
    <property type="match status" value="1"/>
</dbReference>
<organism evidence="4 5">
    <name type="scientific">Thalassovita mangrovi</name>
    <dbReference type="NCBI Taxonomy" id="2692236"/>
    <lineage>
        <taxon>Bacteria</taxon>
        <taxon>Pseudomonadati</taxon>
        <taxon>Pseudomonadota</taxon>
        <taxon>Alphaproteobacteria</taxon>
        <taxon>Rhodobacterales</taxon>
        <taxon>Roseobacteraceae</taxon>
        <taxon>Thalassovita</taxon>
    </lineage>
</organism>
<comment type="similarity">
    <text evidence="1">Belongs to the ComF/GntX family.</text>
</comment>
<dbReference type="Pfam" id="PF00156">
    <property type="entry name" value="Pribosyltran"/>
    <property type="match status" value="1"/>
</dbReference>
<dbReference type="InterPro" id="IPR051910">
    <property type="entry name" value="ComF/GntX_DNA_util-trans"/>
</dbReference>
<dbReference type="RefSeq" id="WP_160973088.1">
    <property type="nucleotide sequence ID" value="NZ_WWEN01000003.1"/>
</dbReference>
<dbReference type="InterPro" id="IPR029057">
    <property type="entry name" value="PRTase-like"/>
</dbReference>
<evidence type="ECO:0000259" key="3">
    <source>
        <dbReference type="Pfam" id="PF18912"/>
    </source>
</evidence>
<reference evidence="4 5" key="1">
    <citation type="submission" date="2020-01" db="EMBL/GenBank/DDBJ databases">
        <authorList>
            <person name="Chen S."/>
        </authorList>
    </citation>
    <scope>NUCLEOTIDE SEQUENCE [LARGE SCALE GENOMIC DNA]</scope>
    <source>
        <strain evidence="4 5">GS-10</strain>
    </source>
</reference>
<gene>
    <name evidence="4" type="ORF">GR167_08755</name>
</gene>
<sequence>MAWQKFQTALRAIYPPRCLSCGEMVESEYGLCGPCRGGTAFIGGLTCDACGTPLPGDPCDDPVLCDDCLRLSRPWSRGRAALLYQDNGRRLVLALKHGDRHDIVRPAAQWMLAAARPILAPDMLVAPVPLHWLRLARRRFNQSALLAERVAGLAGFDYCPDLLQRHRATRSTKGQGLEQRFATMQQAIRAHPRNAGRIAGRHVLLIDDVMTTGATLSATTEACLAANATQVSVLLLARVAKSS</sequence>
<keyword evidence="5" id="KW-1185">Reference proteome</keyword>
<dbReference type="PANTHER" id="PTHR47505">
    <property type="entry name" value="DNA UTILIZATION PROTEIN YHGH"/>
    <property type="match status" value="1"/>
</dbReference>
<feature type="domain" description="Phosphoribosyltransferase" evidence="2">
    <location>
        <begin position="183"/>
        <end position="238"/>
    </location>
</feature>
<accession>A0A6L8LI04</accession>
<dbReference type="AlphaFoldDB" id="A0A6L8LI04"/>
<dbReference type="InterPro" id="IPR000836">
    <property type="entry name" value="PRTase_dom"/>
</dbReference>
<dbReference type="Proteomes" id="UP000479043">
    <property type="component" value="Unassembled WGS sequence"/>
</dbReference>
<evidence type="ECO:0000313" key="5">
    <source>
        <dbReference type="Proteomes" id="UP000479043"/>
    </source>
</evidence>
<feature type="domain" description="Double zinc ribbon" evidence="3">
    <location>
        <begin position="10"/>
        <end position="69"/>
    </location>
</feature>
<name>A0A6L8LI04_9RHOB</name>
<dbReference type="CDD" id="cd06223">
    <property type="entry name" value="PRTases_typeI"/>
    <property type="match status" value="1"/>
</dbReference>
<evidence type="ECO:0000259" key="2">
    <source>
        <dbReference type="Pfam" id="PF00156"/>
    </source>
</evidence>
<evidence type="ECO:0000256" key="1">
    <source>
        <dbReference type="ARBA" id="ARBA00008007"/>
    </source>
</evidence>
<evidence type="ECO:0000313" key="4">
    <source>
        <dbReference type="EMBL" id="MYM55393.1"/>
    </source>
</evidence>
<dbReference type="EMBL" id="WWEN01000003">
    <property type="protein sequence ID" value="MYM55393.1"/>
    <property type="molecule type" value="Genomic_DNA"/>
</dbReference>
<protein>
    <submittedName>
        <fullName evidence="4">ComF family protein</fullName>
    </submittedName>
</protein>
<dbReference type="SUPFAM" id="SSF53271">
    <property type="entry name" value="PRTase-like"/>
    <property type="match status" value="1"/>
</dbReference>
<dbReference type="PANTHER" id="PTHR47505:SF1">
    <property type="entry name" value="DNA UTILIZATION PROTEIN YHGH"/>
    <property type="match status" value="1"/>
</dbReference>
<dbReference type="InterPro" id="IPR044005">
    <property type="entry name" value="DZR_2"/>
</dbReference>